<evidence type="ECO:0000256" key="1">
    <source>
        <dbReference type="SAM" id="MobiDB-lite"/>
    </source>
</evidence>
<organism evidence="3">
    <name type="scientific">Echinococcus granulosus</name>
    <name type="common">Hydatid tapeworm</name>
    <dbReference type="NCBI Taxonomy" id="6210"/>
    <lineage>
        <taxon>Eukaryota</taxon>
        <taxon>Metazoa</taxon>
        <taxon>Spiralia</taxon>
        <taxon>Lophotrochozoa</taxon>
        <taxon>Platyhelminthes</taxon>
        <taxon>Cestoda</taxon>
        <taxon>Eucestoda</taxon>
        <taxon>Cyclophyllidea</taxon>
        <taxon>Taeniidae</taxon>
        <taxon>Echinococcus</taxon>
        <taxon>Echinococcus granulosus group</taxon>
    </lineage>
</organism>
<proteinExistence type="predicted"/>
<reference evidence="3" key="2">
    <citation type="submission" date="2014-06" db="EMBL/GenBank/DDBJ databases">
        <authorList>
            <person name="Aslett M."/>
        </authorList>
    </citation>
    <scope>NUCLEOTIDE SEQUENCE</scope>
</reference>
<feature type="domain" description="DUF3719" evidence="2">
    <location>
        <begin position="231"/>
        <end position="258"/>
    </location>
</feature>
<accession>A0A068WHA3</accession>
<evidence type="ECO:0000313" key="3">
    <source>
        <dbReference type="EMBL" id="CDS19482.1"/>
    </source>
</evidence>
<sequence length="714" mass="79152">MYDVLKRCFGCSAQFVTQSLSLTRMPASNISRMPTQLRTNANNFLTNGFFRNGTPGDDYIEDNFLDLCQRKTFCHPTLAMLFSAKEIKPNILSGQFAESRHADVSTVHPGPGGDGLISQNPGKPKPLPPPPTPCGGVFALNTFSSDDYSFTTNPNDMNSLTSSDWGDEACEIDRQRSQHVQQLFNFIDQMLFEPECLKTSTSSNQPRNSSELKRGLCGPSKRLASSDFASVKHLIPECEEWVAKFPHFRLHGVQIQPPLMNSRRQPQQWQPMVGQQIRPPDHRLDAPPPTMRRFTRSPETIRAPQIPLDLQNVPRLCLPASPLVIQGQKIQTSSSVNTTTWLNRSRVSRVASRTQVGAAHARFLHPNNGRTPLLTLPEHALTTTPYEAVTRLAAKSKKPLYSVRQWGSQVVKAPENQVMTRSPQCAVYMGSRTAKSHDGMMSKEALTQALVEIILNEVLGALDNGMSASEKLKDSFAVTAKLSKSLVTLNSKELENEGGSRRAMSPNPPSSTKTPSPSRLQDRNFAIAASTSSISTTESRNTKFSITWPIRPDYKSSLKCLLDPIRTSPTIYGRSNTPSGRNRLQTGSTLPPIMINRPNLQLMSRHFRRPGNDASRLPSIFPTAVNYPDGEDSETNYHCSAKVSLHGGSNQTAVLGHLSHLREPLNSERLSQHQMDVRQNHSCATKVTSYPPKATQIEYSVEVSAQRHQPSDPI</sequence>
<evidence type="ECO:0000313" key="4">
    <source>
        <dbReference type="Proteomes" id="UP000492820"/>
    </source>
</evidence>
<evidence type="ECO:0000259" key="2">
    <source>
        <dbReference type="Pfam" id="PF12516"/>
    </source>
</evidence>
<dbReference type="WBParaSite" id="EgrG_000479350">
    <property type="protein sequence ID" value="EgrG_000479350"/>
    <property type="gene ID" value="EgrG_000479350"/>
</dbReference>
<dbReference type="Proteomes" id="UP000492820">
    <property type="component" value="Unassembled WGS sequence"/>
</dbReference>
<dbReference type="OrthoDB" id="6261077at2759"/>
<dbReference type="Pfam" id="PF12516">
    <property type="entry name" value="DUF3719"/>
    <property type="match status" value="1"/>
</dbReference>
<dbReference type="AlphaFoldDB" id="A0A068WHA3"/>
<name>A0A068WHA3_ECHGR</name>
<feature type="region of interest" description="Disordered" evidence="1">
    <location>
        <begin position="571"/>
        <end position="593"/>
    </location>
</feature>
<dbReference type="InterPro" id="IPR022194">
    <property type="entry name" value="DUF3719"/>
</dbReference>
<feature type="compositionally biased region" description="Polar residues" evidence="1">
    <location>
        <begin position="571"/>
        <end position="589"/>
    </location>
</feature>
<protein>
    <submittedName>
        <fullName evidence="3 5">Protein FAM149</fullName>
    </submittedName>
</protein>
<feature type="region of interest" description="Disordered" evidence="1">
    <location>
        <begin position="272"/>
        <end position="293"/>
    </location>
</feature>
<reference evidence="3 4" key="1">
    <citation type="journal article" date="2013" name="Nature">
        <title>The genomes of four tapeworm species reveal adaptations to parasitism.</title>
        <authorList>
            <person name="Tsai I.J."/>
            <person name="Zarowiecki M."/>
            <person name="Holroyd N."/>
            <person name="Garciarrubio A."/>
            <person name="Sanchez-Flores A."/>
            <person name="Brooks K.L."/>
            <person name="Tracey A."/>
            <person name="Bobes R.J."/>
            <person name="Fragoso G."/>
            <person name="Sciutto E."/>
            <person name="Aslett M."/>
            <person name="Beasley H."/>
            <person name="Bennett H.M."/>
            <person name="Cai J."/>
            <person name="Camicia F."/>
            <person name="Clark R."/>
            <person name="Cucher M."/>
            <person name="De Silva N."/>
            <person name="Day T.A."/>
            <person name="Deplazes P."/>
            <person name="Estrada K."/>
            <person name="Fernandez C."/>
            <person name="Holland P.W."/>
            <person name="Hou J."/>
            <person name="Hu S."/>
            <person name="Huckvale T."/>
            <person name="Hung S.S."/>
            <person name="Kamenetzky L."/>
            <person name="Keane J.A."/>
            <person name="Kiss F."/>
            <person name="Koziol U."/>
            <person name="Lambert O."/>
            <person name="Liu K."/>
            <person name="Luo X."/>
            <person name="Luo Y."/>
            <person name="Macchiaroli N."/>
            <person name="Nichol S."/>
            <person name="Paps J."/>
            <person name="Parkinson J."/>
            <person name="Pouchkina-Stantcheva N."/>
            <person name="Riddiford N."/>
            <person name="Rosenzvit M."/>
            <person name="Salinas G."/>
            <person name="Wasmuth J.D."/>
            <person name="Zamanian M."/>
            <person name="Zheng Y."/>
            <person name="Cai X."/>
            <person name="Soberon X."/>
            <person name="Olson P.D."/>
            <person name="Laclette J.P."/>
            <person name="Brehm K."/>
            <person name="Berriman M."/>
            <person name="Garciarrubio A."/>
            <person name="Bobes R.J."/>
            <person name="Fragoso G."/>
            <person name="Sanchez-Flores A."/>
            <person name="Estrada K."/>
            <person name="Cevallos M.A."/>
            <person name="Morett E."/>
            <person name="Gonzalez V."/>
            <person name="Portillo T."/>
            <person name="Ochoa-Leyva A."/>
            <person name="Jose M.V."/>
            <person name="Sciutto E."/>
            <person name="Landa A."/>
            <person name="Jimenez L."/>
            <person name="Valdes V."/>
            <person name="Carrero J.C."/>
            <person name="Larralde C."/>
            <person name="Morales-Montor J."/>
            <person name="Limon-Lason J."/>
            <person name="Soberon X."/>
            <person name="Laclette J.P."/>
        </authorList>
    </citation>
    <scope>NUCLEOTIDE SEQUENCE [LARGE SCALE GENOMIC DNA]</scope>
</reference>
<feature type="region of interest" description="Disordered" evidence="1">
    <location>
        <begin position="491"/>
        <end position="520"/>
    </location>
</feature>
<dbReference type="EMBL" id="LK028579">
    <property type="protein sequence ID" value="CDS19482.1"/>
    <property type="molecule type" value="Genomic_DNA"/>
</dbReference>
<gene>
    <name evidence="3" type="ORF">EgrG_000479350</name>
</gene>
<evidence type="ECO:0000313" key="5">
    <source>
        <dbReference type="WBParaSite" id="EgrG_000479350"/>
    </source>
</evidence>
<reference evidence="5" key="3">
    <citation type="submission" date="2020-10" db="UniProtKB">
        <authorList>
            <consortium name="WormBaseParasite"/>
        </authorList>
    </citation>
    <scope>IDENTIFICATION</scope>
</reference>